<evidence type="ECO:0000259" key="4">
    <source>
        <dbReference type="Pfam" id="PF13863"/>
    </source>
</evidence>
<name>A0A0L7REY0_9HYME</name>
<dbReference type="PANTHER" id="PTHR21683:SF3">
    <property type="entry name" value="CILIA AND FLAGELLA ASSOCIATED PROTEIN 100"/>
    <property type="match status" value="1"/>
</dbReference>
<dbReference type="EMBL" id="KQ414608">
    <property type="protein sequence ID" value="KOC69388.1"/>
    <property type="molecule type" value="Genomic_DNA"/>
</dbReference>
<dbReference type="GO" id="GO:0005856">
    <property type="term" value="C:cytoskeleton"/>
    <property type="evidence" value="ECO:0007669"/>
    <property type="project" value="UniProtKB-ARBA"/>
</dbReference>
<dbReference type="OrthoDB" id="10264063at2759"/>
<feature type="region of interest" description="Disordered" evidence="3">
    <location>
        <begin position="1"/>
        <end position="33"/>
    </location>
</feature>
<feature type="compositionally biased region" description="Acidic residues" evidence="3">
    <location>
        <begin position="591"/>
        <end position="609"/>
    </location>
</feature>
<sequence length="609" mass="71764">MTDATSRSSKQPRRITGQKSRKKTATSTRRPGGGFFRTQYYFTKGHEHMGEARDVLQEQSPFIYPPCSSMFSYFQYWKAKKRTWDKERRMGVLKSTDSHELLRSLRVDVEIEALEAKKHKDLDEAIAITDVDPKFFSKLDGRVIKEKFSVRDYVDDIREIFKARLLAGQEMDDCIRNDQQFVEQQKILDRIKHRYHRYVAGFEEFLSKDHEESMRILLEAEHEAKLTREVSEKRNQLSKELGHVRLDVYHWEENWRMVKMCQRFLYQVSPIAWREEHDWIHRSDSGESVIRGNTDDLFGRYRTVDEVASLNSLIELFEQDVMEAGPTELYFVDPLDLIRVFRAIETQNLSALIHLESLAEPMSEMINTIQTAEEQIKLEVRELTNAINELQENIRKLENRAKDLENYANELLETVFRDSVCSEEVLRLQVFIEVAYESCVGPNEANLDSFSMMKWIEKTHEELNLELDTLPPGVVKACEKEGFKQELRAMKETEEAAKKFELMHRLLASLKRVMEPPVTKRRPLMWRSTPSIQRAKPIPPPPEPTDEETQFLTFFTNYCKQEDFTTYRSQFPDDFDLTFQARRLDASGSEETVDEEEEEEEESEEEDYE</sequence>
<gene>
    <name evidence="5" type="ORF">WH47_09346</name>
</gene>
<dbReference type="Pfam" id="PF13863">
    <property type="entry name" value="DUF4200"/>
    <property type="match status" value="1"/>
</dbReference>
<feature type="domain" description="DUF4200" evidence="4">
    <location>
        <begin position="154"/>
        <end position="270"/>
    </location>
</feature>
<dbReference type="AlphaFoldDB" id="A0A0L7REY0"/>
<proteinExistence type="predicted"/>
<dbReference type="PANTHER" id="PTHR21683">
    <property type="entry name" value="COILED-COIL DOMAIN-CONTAINING PROTEIN 42 LIKE-2-LIKE-RELATED"/>
    <property type="match status" value="1"/>
</dbReference>
<evidence type="ECO:0000313" key="6">
    <source>
        <dbReference type="Proteomes" id="UP000053825"/>
    </source>
</evidence>
<dbReference type="STRING" id="597456.A0A0L7REY0"/>
<organism evidence="5 6">
    <name type="scientific">Habropoda laboriosa</name>
    <dbReference type="NCBI Taxonomy" id="597456"/>
    <lineage>
        <taxon>Eukaryota</taxon>
        <taxon>Metazoa</taxon>
        <taxon>Ecdysozoa</taxon>
        <taxon>Arthropoda</taxon>
        <taxon>Hexapoda</taxon>
        <taxon>Insecta</taxon>
        <taxon>Pterygota</taxon>
        <taxon>Neoptera</taxon>
        <taxon>Endopterygota</taxon>
        <taxon>Hymenoptera</taxon>
        <taxon>Apocrita</taxon>
        <taxon>Aculeata</taxon>
        <taxon>Apoidea</taxon>
        <taxon>Anthophila</taxon>
        <taxon>Apidae</taxon>
        <taxon>Habropoda</taxon>
    </lineage>
</organism>
<evidence type="ECO:0000256" key="3">
    <source>
        <dbReference type="SAM" id="MobiDB-lite"/>
    </source>
</evidence>
<evidence type="ECO:0000313" key="5">
    <source>
        <dbReference type="EMBL" id="KOC69388.1"/>
    </source>
</evidence>
<evidence type="ECO:0000256" key="2">
    <source>
        <dbReference type="SAM" id="Coils"/>
    </source>
</evidence>
<dbReference type="InterPro" id="IPR051147">
    <property type="entry name" value="CFAP_domain-containing"/>
</dbReference>
<dbReference type="Proteomes" id="UP000053825">
    <property type="component" value="Unassembled WGS sequence"/>
</dbReference>
<reference evidence="5 6" key="1">
    <citation type="submission" date="2015-07" db="EMBL/GenBank/DDBJ databases">
        <title>The genome of Habropoda laboriosa.</title>
        <authorList>
            <person name="Pan H."/>
            <person name="Kapheim K."/>
        </authorList>
    </citation>
    <scope>NUCLEOTIDE SEQUENCE [LARGE SCALE GENOMIC DNA]</scope>
    <source>
        <strain evidence="5">0110345459</strain>
    </source>
</reference>
<evidence type="ECO:0000256" key="1">
    <source>
        <dbReference type="ARBA" id="ARBA00023054"/>
    </source>
</evidence>
<feature type="region of interest" description="Disordered" evidence="3">
    <location>
        <begin position="582"/>
        <end position="609"/>
    </location>
</feature>
<protein>
    <submittedName>
        <fullName evidence="5">Coiled-coil domain-containing protein 37</fullName>
    </submittedName>
</protein>
<keyword evidence="1 2" id="KW-0175">Coiled coil</keyword>
<accession>A0A0L7REY0</accession>
<dbReference type="InterPro" id="IPR025252">
    <property type="entry name" value="DUF4200"/>
</dbReference>
<feature type="coiled-coil region" evidence="2">
    <location>
        <begin position="362"/>
        <end position="414"/>
    </location>
</feature>
<keyword evidence="6" id="KW-1185">Reference proteome</keyword>